<dbReference type="OrthoDB" id="1652078at2"/>
<sequence>MITVNALSFSIADYSIVYWFVFFQYYWFSQLVMMKHVSLFCALVAGVYVAVDLLNPFTADSRLLGALPVILLLGFEWSVLAIRHQLQFLPAFIDVTILAYLMIEFIDMMVIAATIQLTSLSFATSLWGTLSEIVIDNMIFALVASGLWMTRAPMENMIHDMLGRSMEYLFLTFMTILAVVYILFEYSLQSLQDSAQYLVFLGGIAGTLVVGLSLSTYMLMQTHLQATHSRIQAQNQAFREQYTTELNRQMGAVKKFNHDYQNMLLGLGGYLADHDYAGFRQLYIDIRSGWETSNAAELTIEDLANVPNTELRLQLYHNYLLARQQDVQLFVKVPEPLTATVSMLKRLGKIVDETLPANLPVLRNLQPAAVTFELQETTRELRWLLTFPVPNNAQLDGHSRVTSSAGILDFSYIHELLPPKATSSLQIKFHWGQLIVALPKSMTG</sequence>
<name>A0A4Z0JEV5_9LACO</name>
<feature type="transmembrane region" description="Helical" evidence="1">
    <location>
        <begin position="168"/>
        <end position="184"/>
    </location>
</feature>
<organism evidence="2 3">
    <name type="scientific">Levilactobacillus suantsaiihabitans</name>
    <dbReference type="NCBI Taxonomy" id="2487722"/>
    <lineage>
        <taxon>Bacteria</taxon>
        <taxon>Bacillati</taxon>
        <taxon>Bacillota</taxon>
        <taxon>Bacilli</taxon>
        <taxon>Lactobacillales</taxon>
        <taxon>Lactobacillaceae</taxon>
        <taxon>Levilactobacillus</taxon>
    </lineage>
</organism>
<dbReference type="PANTHER" id="PTHR40448:SF1">
    <property type="entry name" value="TWO-COMPONENT SENSOR HISTIDINE KINASE"/>
    <property type="match status" value="1"/>
</dbReference>
<gene>
    <name evidence="2" type="ORF">EGT51_02245</name>
</gene>
<dbReference type="Proteomes" id="UP000297348">
    <property type="component" value="Unassembled WGS sequence"/>
</dbReference>
<feature type="transmembrane region" description="Helical" evidence="1">
    <location>
        <begin position="63"/>
        <end position="82"/>
    </location>
</feature>
<proteinExistence type="predicted"/>
<evidence type="ECO:0000313" key="3">
    <source>
        <dbReference type="Proteomes" id="UP000297348"/>
    </source>
</evidence>
<feature type="transmembrane region" description="Helical" evidence="1">
    <location>
        <begin position="127"/>
        <end position="148"/>
    </location>
</feature>
<reference evidence="2 3" key="1">
    <citation type="submission" date="2018-10" db="EMBL/GenBank/DDBJ databases">
        <title>Lactobacillus sp. R7 and Lactobacillus sp. R19 isolated from fermented mustard green product of Taiwan.</title>
        <authorList>
            <person name="Lin S.-T."/>
        </authorList>
    </citation>
    <scope>NUCLEOTIDE SEQUENCE [LARGE SCALE GENOMIC DNA]</scope>
    <source>
        <strain evidence="2 3">BCRC 81129</strain>
    </source>
</reference>
<evidence type="ECO:0000256" key="1">
    <source>
        <dbReference type="SAM" id="Phobius"/>
    </source>
</evidence>
<feature type="transmembrane region" description="Helical" evidence="1">
    <location>
        <begin position="39"/>
        <end position="57"/>
    </location>
</feature>
<feature type="transmembrane region" description="Helical" evidence="1">
    <location>
        <begin position="196"/>
        <end position="220"/>
    </location>
</feature>
<dbReference type="EMBL" id="RKLX01000002">
    <property type="protein sequence ID" value="TGD20032.1"/>
    <property type="molecule type" value="Genomic_DNA"/>
</dbReference>
<keyword evidence="1" id="KW-1133">Transmembrane helix</keyword>
<dbReference type="AlphaFoldDB" id="A0A4Z0JEV5"/>
<feature type="transmembrane region" description="Helical" evidence="1">
    <location>
        <begin position="6"/>
        <end position="27"/>
    </location>
</feature>
<dbReference type="RefSeq" id="WP_135367175.1">
    <property type="nucleotide sequence ID" value="NZ_RKLX01000002.1"/>
</dbReference>
<dbReference type="PANTHER" id="PTHR40448">
    <property type="entry name" value="TWO-COMPONENT SENSOR HISTIDINE KINASE"/>
    <property type="match status" value="1"/>
</dbReference>
<keyword evidence="3" id="KW-1185">Reference proteome</keyword>
<feature type="transmembrane region" description="Helical" evidence="1">
    <location>
        <begin position="89"/>
        <end position="115"/>
    </location>
</feature>
<comment type="caution">
    <text evidence="2">The sequence shown here is derived from an EMBL/GenBank/DDBJ whole genome shotgun (WGS) entry which is preliminary data.</text>
</comment>
<keyword evidence="1" id="KW-0812">Transmembrane</keyword>
<accession>A0A4Z0JEV5</accession>
<keyword evidence="1" id="KW-0472">Membrane</keyword>
<evidence type="ECO:0000313" key="2">
    <source>
        <dbReference type="EMBL" id="TGD20032.1"/>
    </source>
</evidence>
<protein>
    <submittedName>
        <fullName evidence="2">Signal transduction protein</fullName>
    </submittedName>
</protein>
<dbReference type="GO" id="GO:0042802">
    <property type="term" value="F:identical protein binding"/>
    <property type="evidence" value="ECO:0007669"/>
    <property type="project" value="TreeGrafter"/>
</dbReference>